<name>A0AAV8Z4Q4_9CUCU</name>
<dbReference type="AlphaFoldDB" id="A0AAV8Z4Q4"/>
<sequence length="245" mass="29142">MVKILPYFDWRYLKNKRCLIEKFNTSPNSDKIFFNCDLCENINKIDVYEKIDQEILRQRYIELDIPLIVSKALDKWPKNSSFIENLILDDDFYFSYPCKLSTNILKGSRKAGNILEKVKLFDEFFLHFQNCAPDAMRIFRKFTYRPDFLPPTYSPILYNWLVWNKNYNTTNYKLVNLVEKLAVFGQLFGTTYIQLIPRQNCAEICPILDIKLNAGEVLIFTSMWDLEYRPKEDSENMAVILETRV</sequence>
<gene>
    <name evidence="1" type="ORF">NQ314_006314</name>
</gene>
<evidence type="ECO:0000313" key="2">
    <source>
        <dbReference type="Proteomes" id="UP001162156"/>
    </source>
</evidence>
<accession>A0AAV8Z4Q4</accession>
<evidence type="ECO:0000313" key="1">
    <source>
        <dbReference type="EMBL" id="KAJ8958996.1"/>
    </source>
</evidence>
<dbReference type="Proteomes" id="UP001162156">
    <property type="component" value="Unassembled WGS sequence"/>
</dbReference>
<proteinExistence type="predicted"/>
<keyword evidence="2" id="KW-1185">Reference proteome</keyword>
<dbReference type="EMBL" id="JANEYF010001701">
    <property type="protein sequence ID" value="KAJ8958996.1"/>
    <property type="molecule type" value="Genomic_DNA"/>
</dbReference>
<comment type="caution">
    <text evidence="1">The sequence shown here is derived from an EMBL/GenBank/DDBJ whole genome shotgun (WGS) entry which is preliminary data.</text>
</comment>
<protein>
    <submittedName>
        <fullName evidence="1">Uncharacterized protein</fullName>
    </submittedName>
</protein>
<organism evidence="1 2">
    <name type="scientific">Rhamnusium bicolor</name>
    <dbReference type="NCBI Taxonomy" id="1586634"/>
    <lineage>
        <taxon>Eukaryota</taxon>
        <taxon>Metazoa</taxon>
        <taxon>Ecdysozoa</taxon>
        <taxon>Arthropoda</taxon>
        <taxon>Hexapoda</taxon>
        <taxon>Insecta</taxon>
        <taxon>Pterygota</taxon>
        <taxon>Neoptera</taxon>
        <taxon>Endopterygota</taxon>
        <taxon>Coleoptera</taxon>
        <taxon>Polyphaga</taxon>
        <taxon>Cucujiformia</taxon>
        <taxon>Chrysomeloidea</taxon>
        <taxon>Cerambycidae</taxon>
        <taxon>Lepturinae</taxon>
        <taxon>Rhagiini</taxon>
        <taxon>Rhamnusium</taxon>
    </lineage>
</organism>
<reference evidence="1" key="1">
    <citation type="journal article" date="2023" name="Insect Mol. Biol.">
        <title>Genome sequencing provides insights into the evolution of gene families encoding plant cell wall-degrading enzymes in longhorned beetles.</title>
        <authorList>
            <person name="Shin N.R."/>
            <person name="Okamura Y."/>
            <person name="Kirsch R."/>
            <person name="Pauchet Y."/>
        </authorList>
    </citation>
    <scope>NUCLEOTIDE SEQUENCE</scope>
    <source>
        <strain evidence="1">RBIC_L_NR</strain>
    </source>
</reference>